<sequence length="97" mass="11256">MDVAWLANLISLHEKTGIFRKGRKILQWLRFDYSLVCWACFASFLSYFLYRYQNGRKNCFGLIAQHTGNYFPPKKGIHGSRVSISVGALDTRKMIFS</sequence>
<protein>
    <submittedName>
        <fullName evidence="2">Uncharacterized protein</fullName>
    </submittedName>
</protein>
<keyword evidence="3" id="KW-1185">Reference proteome</keyword>
<feature type="transmembrane region" description="Helical" evidence="1">
    <location>
        <begin position="33"/>
        <end position="50"/>
    </location>
</feature>
<dbReference type="Proteomes" id="UP000322873">
    <property type="component" value="Unassembled WGS sequence"/>
</dbReference>
<proteinExistence type="predicted"/>
<organism evidence="2 3">
    <name type="scientific">Monilinia fructicola</name>
    <name type="common">Brown rot fungus</name>
    <name type="synonym">Ciboria fructicola</name>
    <dbReference type="NCBI Taxonomy" id="38448"/>
    <lineage>
        <taxon>Eukaryota</taxon>
        <taxon>Fungi</taxon>
        <taxon>Dikarya</taxon>
        <taxon>Ascomycota</taxon>
        <taxon>Pezizomycotina</taxon>
        <taxon>Leotiomycetes</taxon>
        <taxon>Helotiales</taxon>
        <taxon>Sclerotiniaceae</taxon>
        <taxon>Monilinia</taxon>
    </lineage>
</organism>
<keyword evidence="1" id="KW-0472">Membrane</keyword>
<name>A0A5M9JI86_MONFR</name>
<dbReference type="AlphaFoldDB" id="A0A5M9JI86"/>
<gene>
    <name evidence="2" type="ORF">EYC84_010459</name>
</gene>
<evidence type="ECO:0000313" key="3">
    <source>
        <dbReference type="Proteomes" id="UP000322873"/>
    </source>
</evidence>
<accession>A0A5M9JI86</accession>
<reference evidence="2 3" key="1">
    <citation type="submission" date="2019-06" db="EMBL/GenBank/DDBJ databases">
        <title>Genome Sequence of the Brown Rot Fungal Pathogen Monilinia fructicola.</title>
        <authorList>
            <person name="De Miccolis Angelini R.M."/>
            <person name="Landi L."/>
            <person name="Abate D."/>
            <person name="Pollastro S."/>
            <person name="Romanazzi G."/>
            <person name="Faretra F."/>
        </authorList>
    </citation>
    <scope>NUCLEOTIDE SEQUENCE [LARGE SCALE GENOMIC DNA]</scope>
    <source>
        <strain evidence="2 3">Mfrc123</strain>
    </source>
</reference>
<evidence type="ECO:0000313" key="2">
    <source>
        <dbReference type="EMBL" id="KAA8567446.1"/>
    </source>
</evidence>
<dbReference type="EMBL" id="VICG01000011">
    <property type="protein sequence ID" value="KAA8567446.1"/>
    <property type="molecule type" value="Genomic_DNA"/>
</dbReference>
<comment type="caution">
    <text evidence="2">The sequence shown here is derived from an EMBL/GenBank/DDBJ whole genome shotgun (WGS) entry which is preliminary data.</text>
</comment>
<evidence type="ECO:0000256" key="1">
    <source>
        <dbReference type="SAM" id="Phobius"/>
    </source>
</evidence>
<keyword evidence="1" id="KW-1133">Transmembrane helix</keyword>
<keyword evidence="1" id="KW-0812">Transmembrane</keyword>